<protein>
    <recommendedName>
        <fullName evidence="1">F-box domain-containing protein</fullName>
    </recommendedName>
</protein>
<feature type="domain" description="F-box" evidence="1">
    <location>
        <begin position="99"/>
        <end position="135"/>
    </location>
</feature>
<dbReference type="Gramene" id="AET4Gv20217000.2">
    <property type="protein sequence ID" value="AET4Gv20217000.2"/>
    <property type="gene ID" value="AET4Gv20217000"/>
</dbReference>
<keyword evidence="3" id="KW-1185">Reference proteome</keyword>
<dbReference type="Gene3D" id="1.20.1280.50">
    <property type="match status" value="1"/>
</dbReference>
<accession>A0A453HKH4</accession>
<proteinExistence type="predicted"/>
<dbReference type="EnsemblPlants" id="AET4Gv20217000.2">
    <property type="protein sequence ID" value="AET4Gv20217000.2"/>
    <property type="gene ID" value="AET4Gv20217000"/>
</dbReference>
<evidence type="ECO:0000313" key="3">
    <source>
        <dbReference type="Proteomes" id="UP000015105"/>
    </source>
</evidence>
<reference evidence="3" key="1">
    <citation type="journal article" date="2014" name="Science">
        <title>Ancient hybridizations among the ancestral genomes of bread wheat.</title>
        <authorList>
            <consortium name="International Wheat Genome Sequencing Consortium,"/>
            <person name="Marcussen T."/>
            <person name="Sandve S.R."/>
            <person name="Heier L."/>
            <person name="Spannagl M."/>
            <person name="Pfeifer M."/>
            <person name="Jakobsen K.S."/>
            <person name="Wulff B.B."/>
            <person name="Steuernagel B."/>
            <person name="Mayer K.F."/>
            <person name="Olsen O.A."/>
        </authorList>
    </citation>
    <scope>NUCLEOTIDE SEQUENCE [LARGE SCALE GENOMIC DNA]</scope>
    <source>
        <strain evidence="3">cv. AL8/78</strain>
    </source>
</reference>
<dbReference type="SUPFAM" id="SSF52047">
    <property type="entry name" value="RNI-like"/>
    <property type="match status" value="1"/>
</dbReference>
<organism evidence="2 3">
    <name type="scientific">Aegilops tauschii subsp. strangulata</name>
    <name type="common">Goatgrass</name>
    <dbReference type="NCBI Taxonomy" id="200361"/>
    <lineage>
        <taxon>Eukaryota</taxon>
        <taxon>Viridiplantae</taxon>
        <taxon>Streptophyta</taxon>
        <taxon>Embryophyta</taxon>
        <taxon>Tracheophyta</taxon>
        <taxon>Spermatophyta</taxon>
        <taxon>Magnoliopsida</taxon>
        <taxon>Liliopsida</taxon>
        <taxon>Poales</taxon>
        <taxon>Poaceae</taxon>
        <taxon>BOP clade</taxon>
        <taxon>Pooideae</taxon>
        <taxon>Triticodae</taxon>
        <taxon>Triticeae</taxon>
        <taxon>Triticinae</taxon>
        <taxon>Aegilops</taxon>
    </lineage>
</organism>
<dbReference type="AlphaFoldDB" id="A0A453HKH4"/>
<reference evidence="2" key="5">
    <citation type="journal article" date="2021" name="G3 (Bethesda)">
        <title>Aegilops tauschii genome assembly Aet v5.0 features greater sequence contiguity and improved annotation.</title>
        <authorList>
            <person name="Wang L."/>
            <person name="Zhu T."/>
            <person name="Rodriguez J.C."/>
            <person name="Deal K.R."/>
            <person name="Dubcovsky J."/>
            <person name="McGuire P.E."/>
            <person name="Lux T."/>
            <person name="Spannagl M."/>
            <person name="Mayer K.F.X."/>
            <person name="Baldrich P."/>
            <person name="Meyers B.C."/>
            <person name="Huo N."/>
            <person name="Gu Y.Q."/>
            <person name="Zhou H."/>
            <person name="Devos K.M."/>
            <person name="Bennetzen J.L."/>
            <person name="Unver T."/>
            <person name="Budak H."/>
            <person name="Gulick P.J."/>
            <person name="Galiba G."/>
            <person name="Kalapos B."/>
            <person name="Nelson D.R."/>
            <person name="Li P."/>
            <person name="You F.M."/>
            <person name="Luo M.C."/>
            <person name="Dvorak J."/>
        </authorList>
    </citation>
    <scope>NUCLEOTIDE SEQUENCE [LARGE SCALE GENOMIC DNA]</scope>
    <source>
        <strain evidence="2">cv. AL8/78</strain>
    </source>
</reference>
<reference evidence="3" key="2">
    <citation type="journal article" date="2017" name="Nat. Plants">
        <title>The Aegilops tauschii genome reveals multiple impacts of transposons.</title>
        <authorList>
            <person name="Zhao G."/>
            <person name="Zou C."/>
            <person name="Li K."/>
            <person name="Wang K."/>
            <person name="Li T."/>
            <person name="Gao L."/>
            <person name="Zhang X."/>
            <person name="Wang H."/>
            <person name="Yang Z."/>
            <person name="Liu X."/>
            <person name="Jiang W."/>
            <person name="Mao L."/>
            <person name="Kong X."/>
            <person name="Jiao Y."/>
            <person name="Jia J."/>
        </authorList>
    </citation>
    <scope>NUCLEOTIDE SEQUENCE [LARGE SCALE GENOMIC DNA]</scope>
    <source>
        <strain evidence="3">cv. AL8/78</strain>
    </source>
</reference>
<dbReference type="InterPro" id="IPR053197">
    <property type="entry name" value="F-box_SCFL_complex_component"/>
</dbReference>
<sequence>ASFSLEGPANLPCRTRISPTPQPGWSPWRSIARISSDLRVVGRPLYVEHRVVARISCHSILPPSAPAGKLPAASFDARHLFDGMPPPQEGKRAALACGGDVIGALPDDLLQHVLSFLPAQQAVRTCVLARRWRGLWKSVAGLRITGGQESEVTFVQELREFVNHLLLLRCRAQIDTCELRFAVVSDDDVPRVSLWIRHIILCQVRLLRLDISRDGYGVYFYVDNLPLASQHLTRLELIDTGLNDSFLDFAGCPALEDLVIINGCFVHVRTISSTSLKRLAIADSSFNQHARTRIYAPSLVSLRLEDNWDRTPVLESMPSLKAAFVRFIKESVDRCFYSDSWDCHNEDCQGCYDLQAVNSHDSVLLKGLSEAENLTLIDEHDTFIFRRDLIWCPTFSKLKTLLLNEYWCVPDDFHALACILEHSPFLEFLTLHFFSKGPNHKVEIKGGYNAVESSAAISKHLKAVEVKCNSVNAEVLKILKFLGTLNICFEGEKALAEDIWPFSS</sequence>
<evidence type="ECO:0000259" key="1">
    <source>
        <dbReference type="PROSITE" id="PS50181"/>
    </source>
</evidence>
<dbReference type="PROSITE" id="PS50181">
    <property type="entry name" value="FBOX"/>
    <property type="match status" value="1"/>
</dbReference>
<dbReference type="InterPro" id="IPR032675">
    <property type="entry name" value="LRR_dom_sf"/>
</dbReference>
<name>A0A453HKH4_AEGTS</name>
<dbReference type="PANTHER" id="PTHR34223:SF90">
    <property type="entry name" value="F-BOX DOMAIN-CONTAINING PROTEIN"/>
    <property type="match status" value="1"/>
</dbReference>
<dbReference type="InterPro" id="IPR036047">
    <property type="entry name" value="F-box-like_dom_sf"/>
</dbReference>
<reference evidence="2" key="4">
    <citation type="submission" date="2019-03" db="UniProtKB">
        <authorList>
            <consortium name="EnsemblPlants"/>
        </authorList>
    </citation>
    <scope>IDENTIFICATION</scope>
</reference>
<dbReference type="Proteomes" id="UP000015105">
    <property type="component" value="Chromosome 4D"/>
</dbReference>
<dbReference type="PANTHER" id="PTHR34223">
    <property type="entry name" value="OS11G0201299 PROTEIN"/>
    <property type="match status" value="1"/>
</dbReference>
<dbReference type="CDD" id="cd22160">
    <property type="entry name" value="F-box_AtFBL13-like"/>
    <property type="match status" value="1"/>
</dbReference>
<evidence type="ECO:0000313" key="2">
    <source>
        <dbReference type="EnsemblPlants" id="AET4Gv20217000.2"/>
    </source>
</evidence>
<reference evidence="2" key="3">
    <citation type="journal article" date="2017" name="Nature">
        <title>Genome sequence of the progenitor of the wheat D genome Aegilops tauschii.</title>
        <authorList>
            <person name="Luo M.C."/>
            <person name="Gu Y.Q."/>
            <person name="Puiu D."/>
            <person name="Wang H."/>
            <person name="Twardziok S.O."/>
            <person name="Deal K.R."/>
            <person name="Huo N."/>
            <person name="Zhu T."/>
            <person name="Wang L."/>
            <person name="Wang Y."/>
            <person name="McGuire P.E."/>
            <person name="Liu S."/>
            <person name="Long H."/>
            <person name="Ramasamy R.K."/>
            <person name="Rodriguez J.C."/>
            <person name="Van S.L."/>
            <person name="Yuan L."/>
            <person name="Wang Z."/>
            <person name="Xia Z."/>
            <person name="Xiao L."/>
            <person name="Anderson O.D."/>
            <person name="Ouyang S."/>
            <person name="Liang Y."/>
            <person name="Zimin A.V."/>
            <person name="Pertea G."/>
            <person name="Qi P."/>
            <person name="Bennetzen J.L."/>
            <person name="Dai X."/>
            <person name="Dawson M.W."/>
            <person name="Muller H.G."/>
            <person name="Kugler K."/>
            <person name="Rivarola-Duarte L."/>
            <person name="Spannagl M."/>
            <person name="Mayer K.F.X."/>
            <person name="Lu F.H."/>
            <person name="Bevan M.W."/>
            <person name="Leroy P."/>
            <person name="Li P."/>
            <person name="You F.M."/>
            <person name="Sun Q."/>
            <person name="Liu Z."/>
            <person name="Lyons E."/>
            <person name="Wicker T."/>
            <person name="Salzberg S.L."/>
            <person name="Devos K.M."/>
            <person name="Dvorak J."/>
        </authorList>
    </citation>
    <scope>NUCLEOTIDE SEQUENCE [LARGE SCALE GENOMIC DNA]</scope>
    <source>
        <strain evidence="2">cv. AL8/78</strain>
    </source>
</reference>
<dbReference type="SUPFAM" id="SSF81383">
    <property type="entry name" value="F-box domain"/>
    <property type="match status" value="1"/>
</dbReference>
<dbReference type="Pfam" id="PF00646">
    <property type="entry name" value="F-box"/>
    <property type="match status" value="1"/>
</dbReference>
<dbReference type="InterPro" id="IPR001810">
    <property type="entry name" value="F-box_dom"/>
</dbReference>
<dbReference type="InterPro" id="IPR053781">
    <property type="entry name" value="F-box_AtFBL13-like"/>
</dbReference>
<dbReference type="STRING" id="200361.A0A453HKH4"/>
<dbReference type="Gene3D" id="3.80.10.10">
    <property type="entry name" value="Ribonuclease Inhibitor"/>
    <property type="match status" value="1"/>
</dbReference>